<dbReference type="PANTHER" id="PTHR47191">
    <property type="entry name" value="OS05G0170800 PROTEIN"/>
    <property type="match status" value="1"/>
</dbReference>
<evidence type="ECO:0000313" key="2">
    <source>
        <dbReference type="EMBL" id="KIC94567.1"/>
    </source>
</evidence>
<dbReference type="Gene3D" id="2.60.40.1470">
    <property type="entry name" value="ApaG domain"/>
    <property type="match status" value="1"/>
</dbReference>
<name>A0A0C1L3J4_9BACT</name>
<evidence type="ECO:0000259" key="1">
    <source>
        <dbReference type="PROSITE" id="PS51087"/>
    </source>
</evidence>
<proteinExistence type="predicted"/>
<dbReference type="STRING" id="1349421.OI18_10665"/>
<dbReference type="RefSeq" id="WP_039139763.1">
    <property type="nucleotide sequence ID" value="NZ_JSVC01000011.1"/>
</dbReference>
<keyword evidence="3" id="KW-1185">Reference proteome</keyword>
<protein>
    <submittedName>
        <fullName evidence="2">Cobalt transporter</fullName>
    </submittedName>
</protein>
<dbReference type="InterPro" id="IPR050718">
    <property type="entry name" value="ApaG-like"/>
</dbReference>
<dbReference type="PROSITE" id="PS51087">
    <property type="entry name" value="APAG"/>
    <property type="match status" value="1"/>
</dbReference>
<dbReference type="EMBL" id="JSVC01000011">
    <property type="protein sequence ID" value="KIC94567.1"/>
    <property type="molecule type" value="Genomic_DNA"/>
</dbReference>
<dbReference type="AlphaFoldDB" id="A0A0C1L3J4"/>
<accession>A0A0C1L3J4</accession>
<dbReference type="Proteomes" id="UP000031408">
    <property type="component" value="Unassembled WGS sequence"/>
</dbReference>
<dbReference type="Pfam" id="PF04379">
    <property type="entry name" value="DUF525"/>
    <property type="match status" value="1"/>
</dbReference>
<dbReference type="PANTHER" id="PTHR47191:SF2">
    <property type="entry name" value="OS05G0170800 PROTEIN"/>
    <property type="match status" value="1"/>
</dbReference>
<organism evidence="2 3">
    <name type="scientific">Flavihumibacter solisilvae</name>
    <dbReference type="NCBI Taxonomy" id="1349421"/>
    <lineage>
        <taxon>Bacteria</taxon>
        <taxon>Pseudomonadati</taxon>
        <taxon>Bacteroidota</taxon>
        <taxon>Chitinophagia</taxon>
        <taxon>Chitinophagales</taxon>
        <taxon>Chitinophagaceae</taxon>
        <taxon>Flavihumibacter</taxon>
    </lineage>
</organism>
<feature type="domain" description="ApaG" evidence="1">
    <location>
        <begin position="3"/>
        <end position="128"/>
    </location>
</feature>
<comment type="caution">
    <text evidence="2">The sequence shown here is derived from an EMBL/GenBank/DDBJ whole genome shotgun (WGS) entry which is preliminary data.</text>
</comment>
<sequence length="128" mass="14927">MSSTTTQGVEVSVETYYQPDYSNPMSGEFMFAYRITIDNHNNFSVKLHRRHWYIFDSNGEYREVEGEGVVGVQPVLQPGERYQYVSGCNLRSEMGRMSGSYQMENVDTKRFFDVDIPAFEMIVPFKYN</sequence>
<evidence type="ECO:0000313" key="3">
    <source>
        <dbReference type="Proteomes" id="UP000031408"/>
    </source>
</evidence>
<dbReference type="InterPro" id="IPR036767">
    <property type="entry name" value="ApaG_sf"/>
</dbReference>
<dbReference type="SUPFAM" id="SSF110069">
    <property type="entry name" value="ApaG-like"/>
    <property type="match status" value="1"/>
</dbReference>
<dbReference type="InterPro" id="IPR007474">
    <property type="entry name" value="ApaG_domain"/>
</dbReference>
<gene>
    <name evidence="2" type="ORF">OI18_10665</name>
</gene>
<reference evidence="2 3" key="1">
    <citation type="submission" date="2014-11" db="EMBL/GenBank/DDBJ databases">
        <title>Genome sequence of Flavihumibacter solisilvae 3-3.</title>
        <authorList>
            <person name="Zhou G."/>
            <person name="Li M."/>
            <person name="Wang G."/>
        </authorList>
    </citation>
    <scope>NUCLEOTIDE SEQUENCE [LARGE SCALE GENOMIC DNA]</scope>
    <source>
        <strain evidence="2 3">3-3</strain>
    </source>
</reference>
<dbReference type="OrthoDB" id="9795226at2"/>
<dbReference type="NCBIfam" id="NF003967">
    <property type="entry name" value="PRK05461.1"/>
    <property type="match status" value="1"/>
</dbReference>